<evidence type="ECO:0000256" key="5">
    <source>
        <dbReference type="ARBA" id="ARBA00015203"/>
    </source>
</evidence>
<evidence type="ECO:0000256" key="7">
    <source>
        <dbReference type="ARBA" id="ARBA00022598"/>
    </source>
</evidence>
<sequence>MTATKSTTTKAAKKPATKRKTGKSVTTPVNSAGSEITKTPQKDRYINQENNEYDDSYDLKKGLDLSPAKRNAYHGSANGSVAFDPPRDKSRYKYRVEIQQMMFVSGETNDPPERTTDLIEDIVRDQVVSLVILAHKTAYARGQKSLLPEDLIFVIRHDKAKVNRLRTYLSWKDVRKGTKDQDSADIAGNGGGGDLLEDAVSGGAAAGTAPAVDGKILATKQKRTLKLPWELEFMFQEQPLTLGKDEEDKIDEAEREAVLAQLKRLRQNDERTKNMTQEEYVHWSECRQASFTFRKSKRFREWCGMPQITDSRPNDDVIDILGFLTFELVCSITEEALKVKNALDKSAEEHASHRYLFMEPSNDNRPISVEHVQEAWRRLQMSSYDKKALYNFRGGRILRGRSMHAGIGYITELTMVSYDGILEQRGPFTDDEFDTKVAYEELNQANVLVIGAGGLGCEILKDLAMSGICKISVIDMDTIELTNLNRQFLFRNKDVGKSKAIVASEAILEKVKGIEIKPFYNKIQDFDDTFYRQFTIIVCGLDSIEARRWINSKIVNIALNYDQIIPIIDGGTEGFQGSVKLIIPTITACFECYMPLIPEKVTYPLCTLASTPRLPEHCIEWAHQLKWEEEYPGISFDADNVDHIERMYKLALNRAKEFGIDGVTKTKTLGVVKNIIPAIASTNAIISGQCCNEVFKFLTSCNPNMKDSLFYNGEIGALCETDEYLKLPNCQVCGIKVEDLVIDDNKTTVREVAEIIKNELDLENPVLMIGGKEIFNFKTVNVSRDSERLIIEFGDCVIFEVIDKTIENSLKVKVTINKSDI</sequence>
<comment type="catalytic activity">
    <reaction evidence="16 19">
        <text>ATP + [NEDD8 protein] + [E1 NEDD8-activating enzyme]-L-cysteine = AMP + diphosphate + [E1 NEDD8-activating enzyme]-S-[NEDD8 protein]-yl-L-cysteine.</text>
        <dbReference type="EC" id="6.2.1.64"/>
    </reaction>
</comment>
<evidence type="ECO:0000256" key="18">
    <source>
        <dbReference type="PROSITE-ProRule" id="PRU10132"/>
    </source>
</evidence>
<evidence type="ECO:0000256" key="15">
    <source>
        <dbReference type="ARBA" id="ARBA00023624"/>
    </source>
</evidence>
<dbReference type="FunFam" id="1.10.10.520:FF:000001">
    <property type="entry name" value="NEDD8-activating enzyme E1 catalytic subunit"/>
    <property type="match status" value="1"/>
</dbReference>
<evidence type="ECO:0000256" key="10">
    <source>
        <dbReference type="ARBA" id="ARBA00022840"/>
    </source>
</evidence>
<evidence type="ECO:0000256" key="4">
    <source>
        <dbReference type="ARBA" id="ARBA00006310"/>
    </source>
</evidence>
<dbReference type="InterPro" id="IPR003195">
    <property type="entry name" value="TFIID_TAF13"/>
</dbReference>
<dbReference type="EC" id="6.2.1.64" evidence="15 19"/>
<name>A0A4T0X6A4_9ASCO</name>
<evidence type="ECO:0000256" key="3">
    <source>
        <dbReference type="ARBA" id="ARBA00005032"/>
    </source>
</evidence>
<dbReference type="InterPro" id="IPR009072">
    <property type="entry name" value="Histone-fold"/>
</dbReference>
<keyword evidence="10 19" id="KW-0067">ATP-binding</keyword>
<dbReference type="InterPro" id="IPR023318">
    <property type="entry name" value="Ub_act_enz_dom_a_sf"/>
</dbReference>
<feature type="compositionally biased region" description="Low complexity" evidence="21">
    <location>
        <begin position="1"/>
        <end position="10"/>
    </location>
</feature>
<comment type="caution">
    <text evidence="23">The sequence shown here is derived from an EMBL/GenBank/DDBJ whole genome shotgun (WGS) entry which is preliminary data.</text>
</comment>
<dbReference type="PANTHER" id="PTHR10953:SF6">
    <property type="entry name" value="NEDD8-ACTIVATING ENZYME E1 CATALYTIC SUBUNIT"/>
    <property type="match status" value="1"/>
</dbReference>
<dbReference type="Gene3D" id="1.10.10.520">
    <property type="entry name" value="Ubiquitin activating enzymes (Uba3). Chain: B, domain 2"/>
    <property type="match status" value="1"/>
</dbReference>
<evidence type="ECO:0000256" key="17">
    <source>
        <dbReference type="ARBA" id="ARBA00061274"/>
    </source>
</evidence>
<dbReference type="GO" id="GO:0019781">
    <property type="term" value="F:NEDD8 activating enzyme activity"/>
    <property type="evidence" value="ECO:0007669"/>
    <property type="project" value="UniProtKB-UniRule"/>
</dbReference>
<comment type="pathway">
    <text evidence="3 19">Protein modification; protein neddylation.</text>
</comment>
<evidence type="ECO:0000256" key="1">
    <source>
        <dbReference type="ARBA" id="ARBA00004123"/>
    </source>
</evidence>
<dbReference type="GO" id="GO:0005634">
    <property type="term" value="C:nucleus"/>
    <property type="evidence" value="ECO:0007669"/>
    <property type="project" value="UniProtKB-SubCell"/>
</dbReference>
<feature type="compositionally biased region" description="Polar residues" evidence="21">
    <location>
        <begin position="24"/>
        <end position="39"/>
    </location>
</feature>
<dbReference type="FunFam" id="1.10.20.10:FF:000023">
    <property type="entry name" value="transcription initiation protein SPT3 homolog"/>
    <property type="match status" value="1"/>
</dbReference>
<dbReference type="CDD" id="cd22926">
    <property type="entry name" value="HFD_SPT3"/>
    <property type="match status" value="1"/>
</dbReference>
<reference evidence="23 24" key="1">
    <citation type="journal article" date="2019" name="Front. Genet.">
        <title>Whole-Genome Sequencing of the Opportunistic Yeast Pathogen Candida inconspicua Uncovers Its Hybrid Origin.</title>
        <authorList>
            <person name="Mixao V."/>
            <person name="Hansen A.P."/>
            <person name="Saus E."/>
            <person name="Boekhout T."/>
            <person name="Lass-Florl C."/>
            <person name="Gabaldon T."/>
        </authorList>
    </citation>
    <scope>NUCLEOTIDE SEQUENCE [LARGE SCALE GENOMIC DNA]</scope>
    <source>
        <strain evidence="23 24">CBS 180</strain>
    </source>
</reference>
<protein>
    <recommendedName>
        <fullName evidence="5 19">NEDD8-activating enzyme E1 catalytic subunit</fullName>
        <ecNumber evidence="15 19">6.2.1.64</ecNumber>
    </recommendedName>
</protein>
<keyword evidence="12" id="KW-0010">Activator</keyword>
<dbReference type="InterPro" id="IPR035985">
    <property type="entry name" value="Ubiquitin-activating_enz"/>
</dbReference>
<dbReference type="GO" id="GO:0005524">
    <property type="term" value="F:ATP binding"/>
    <property type="evidence" value="ECO:0007669"/>
    <property type="project" value="UniProtKB-UniRule"/>
</dbReference>
<dbReference type="AlphaFoldDB" id="A0A4T0X6A4"/>
<evidence type="ECO:0000259" key="22">
    <source>
        <dbReference type="Pfam" id="PF00899"/>
    </source>
</evidence>
<keyword evidence="6" id="KW-0963">Cytoplasm</keyword>
<evidence type="ECO:0000256" key="2">
    <source>
        <dbReference type="ARBA" id="ARBA00004496"/>
    </source>
</evidence>
<dbReference type="GO" id="GO:0005737">
    <property type="term" value="C:cytoplasm"/>
    <property type="evidence" value="ECO:0007669"/>
    <property type="project" value="UniProtKB-SubCell"/>
</dbReference>
<keyword evidence="24" id="KW-1185">Reference proteome</keyword>
<dbReference type="InterPro" id="IPR045886">
    <property type="entry name" value="ThiF/MoeB/HesA"/>
</dbReference>
<dbReference type="Gene3D" id="1.10.20.10">
    <property type="entry name" value="Histone, subunit A"/>
    <property type="match status" value="1"/>
</dbReference>
<dbReference type="Pfam" id="PF00899">
    <property type="entry name" value="ThiF"/>
    <property type="match status" value="1"/>
</dbReference>
<evidence type="ECO:0000256" key="8">
    <source>
        <dbReference type="ARBA" id="ARBA00022741"/>
    </source>
</evidence>
<keyword evidence="8 19" id="KW-0547">Nucleotide-binding</keyword>
<keyword evidence="13" id="KW-0804">Transcription</keyword>
<feature type="region of interest" description="Disordered" evidence="21">
    <location>
        <begin position="1"/>
        <end position="59"/>
    </location>
</feature>
<gene>
    <name evidence="23" type="ORF">CANINC_000544</name>
</gene>
<evidence type="ECO:0000256" key="19">
    <source>
        <dbReference type="RuleBase" id="RU368009"/>
    </source>
</evidence>
<evidence type="ECO:0000256" key="6">
    <source>
        <dbReference type="ARBA" id="ARBA00022490"/>
    </source>
</evidence>
<comment type="similarity">
    <text evidence="17">Belongs to the SPT3 family.</text>
</comment>
<dbReference type="GO" id="GO:0045116">
    <property type="term" value="P:protein neddylation"/>
    <property type="evidence" value="ECO:0007669"/>
    <property type="project" value="UniProtKB-UniRule"/>
</dbReference>
<dbReference type="Pfam" id="PF02269">
    <property type="entry name" value="TFIID-18kDa"/>
    <property type="match status" value="1"/>
</dbReference>
<dbReference type="SUPFAM" id="SSF69572">
    <property type="entry name" value="Activating enzymes of the ubiquitin-like proteins"/>
    <property type="match status" value="1"/>
</dbReference>
<evidence type="ECO:0000256" key="20">
    <source>
        <dbReference type="SAM" id="Coils"/>
    </source>
</evidence>
<dbReference type="EMBL" id="SELW01000101">
    <property type="protein sequence ID" value="TID30855.1"/>
    <property type="molecule type" value="Genomic_DNA"/>
</dbReference>
<feature type="coiled-coil region" evidence="20">
    <location>
        <begin position="243"/>
        <end position="279"/>
    </location>
</feature>
<feature type="domain" description="THIF-type NAD/FAD binding fold" evidence="22">
    <location>
        <begin position="438"/>
        <end position="710"/>
    </location>
</feature>
<dbReference type="Proteomes" id="UP000307173">
    <property type="component" value="Unassembled WGS sequence"/>
</dbReference>
<evidence type="ECO:0000256" key="12">
    <source>
        <dbReference type="ARBA" id="ARBA00023159"/>
    </source>
</evidence>
<keyword evidence="14" id="KW-0539">Nucleus</keyword>
<accession>A0A4T0X6A4</accession>
<proteinExistence type="inferred from homology"/>
<dbReference type="InterPro" id="IPR033127">
    <property type="entry name" value="UBQ-activ_enz_E1_Cys_AS"/>
</dbReference>
<feature type="active site" description="Glycyl thioester intermediate" evidence="18">
    <location>
        <position position="606"/>
    </location>
</feature>
<dbReference type="PROSITE" id="PS00865">
    <property type="entry name" value="UBIQUITIN_ACTIVAT_2"/>
    <property type="match status" value="1"/>
</dbReference>
<evidence type="ECO:0000313" key="24">
    <source>
        <dbReference type="Proteomes" id="UP000307173"/>
    </source>
</evidence>
<evidence type="ECO:0000256" key="13">
    <source>
        <dbReference type="ARBA" id="ARBA00023163"/>
    </source>
</evidence>
<keyword evidence="20" id="KW-0175">Coiled coil</keyword>
<keyword evidence="7 19" id="KW-0436">Ligase</keyword>
<evidence type="ECO:0000256" key="21">
    <source>
        <dbReference type="SAM" id="MobiDB-lite"/>
    </source>
</evidence>
<comment type="function">
    <text evidence="19">Catalytic subunit of the dimeric E1 enzyme, which activates NEDD8.</text>
</comment>
<evidence type="ECO:0000256" key="14">
    <source>
        <dbReference type="ARBA" id="ARBA00023242"/>
    </source>
</evidence>
<comment type="similarity">
    <text evidence="4 19">Belongs to the ubiquitin-activating E1 family. UBA3 subfamily.</text>
</comment>
<dbReference type="GO" id="GO:0006357">
    <property type="term" value="P:regulation of transcription by RNA polymerase II"/>
    <property type="evidence" value="ECO:0007669"/>
    <property type="project" value="UniProtKB-ARBA"/>
</dbReference>
<dbReference type="PANTHER" id="PTHR10953">
    <property type="entry name" value="UBIQUITIN-ACTIVATING ENZYME E1"/>
    <property type="match status" value="1"/>
</dbReference>
<feature type="compositionally biased region" description="Basic residues" evidence="21">
    <location>
        <begin position="11"/>
        <end position="22"/>
    </location>
</feature>
<dbReference type="Gene3D" id="3.40.50.720">
    <property type="entry name" value="NAD(P)-binding Rossmann-like Domain"/>
    <property type="match status" value="1"/>
</dbReference>
<evidence type="ECO:0000256" key="11">
    <source>
        <dbReference type="ARBA" id="ARBA00023015"/>
    </source>
</evidence>
<evidence type="ECO:0000313" key="23">
    <source>
        <dbReference type="EMBL" id="TID30855.1"/>
    </source>
</evidence>
<dbReference type="InterPro" id="IPR000594">
    <property type="entry name" value="ThiF_NAD_FAD-bd"/>
</dbReference>
<dbReference type="GO" id="GO:0000124">
    <property type="term" value="C:SAGA complex"/>
    <property type="evidence" value="ECO:0007669"/>
    <property type="project" value="UniProtKB-ARBA"/>
</dbReference>
<organism evidence="23 24">
    <name type="scientific">Pichia inconspicua</name>
    <dbReference type="NCBI Taxonomy" id="52247"/>
    <lineage>
        <taxon>Eukaryota</taxon>
        <taxon>Fungi</taxon>
        <taxon>Dikarya</taxon>
        <taxon>Ascomycota</taxon>
        <taxon>Saccharomycotina</taxon>
        <taxon>Pichiomycetes</taxon>
        <taxon>Pichiales</taxon>
        <taxon>Pichiaceae</taxon>
        <taxon>Pichia</taxon>
    </lineage>
</organism>
<evidence type="ECO:0000256" key="16">
    <source>
        <dbReference type="ARBA" id="ARBA00024626"/>
    </source>
</evidence>
<dbReference type="SUPFAM" id="SSF47113">
    <property type="entry name" value="Histone-fold"/>
    <property type="match status" value="2"/>
</dbReference>
<dbReference type="UniPathway" id="UPA00885"/>
<evidence type="ECO:0000256" key="9">
    <source>
        <dbReference type="ARBA" id="ARBA00022786"/>
    </source>
</evidence>
<dbReference type="GO" id="GO:0006366">
    <property type="term" value="P:transcription by RNA polymerase II"/>
    <property type="evidence" value="ECO:0007669"/>
    <property type="project" value="InterPro"/>
</dbReference>
<dbReference type="GO" id="GO:0046982">
    <property type="term" value="F:protein heterodimerization activity"/>
    <property type="evidence" value="ECO:0007669"/>
    <property type="project" value="InterPro"/>
</dbReference>
<comment type="subcellular location">
    <subcellularLocation>
        <location evidence="2">Cytoplasm</location>
    </subcellularLocation>
    <subcellularLocation>
        <location evidence="1">Nucleus</location>
    </subcellularLocation>
</comment>
<dbReference type="STRING" id="52247.A0A4T0X6A4"/>
<keyword evidence="9 19" id="KW-0833">Ubl conjugation pathway</keyword>
<keyword evidence="11" id="KW-0805">Transcription regulation</keyword>
<dbReference type="OrthoDB" id="10255449at2759"/>